<feature type="compositionally biased region" description="Low complexity" evidence="1">
    <location>
        <begin position="50"/>
        <end position="65"/>
    </location>
</feature>
<evidence type="ECO:0000256" key="1">
    <source>
        <dbReference type="SAM" id="MobiDB-lite"/>
    </source>
</evidence>
<comment type="caution">
    <text evidence="2">The sequence shown here is derived from an EMBL/GenBank/DDBJ whole genome shotgun (WGS) entry which is preliminary data.</text>
</comment>
<gene>
    <name evidence="2" type="ORF">KIN20_009909</name>
</gene>
<name>A0AAD5QJZ5_PARTN</name>
<dbReference type="AlphaFoldDB" id="A0AAD5QJZ5"/>
<sequence>MVGTGLICPFDTIRLTTNAPHNTTVRLPLKFQRDHLENPRVEEARDSSSFDDTSTNSSDISTTVSPRTETDTTIAECECLIEYEIKILPRLKPSFIRRKKDAISLVKHRSTLLGNGGTDLQCPQHLTIYESLQSGPHLDNKDSYRFQVVERFLIVEKGHNKGCGAIGELQ</sequence>
<evidence type="ECO:0000313" key="2">
    <source>
        <dbReference type="EMBL" id="KAJ1353307.1"/>
    </source>
</evidence>
<feature type="region of interest" description="Disordered" evidence="1">
    <location>
        <begin position="36"/>
        <end position="67"/>
    </location>
</feature>
<feature type="compositionally biased region" description="Basic and acidic residues" evidence="1">
    <location>
        <begin position="36"/>
        <end position="48"/>
    </location>
</feature>
<dbReference type="Proteomes" id="UP001196413">
    <property type="component" value="Unassembled WGS sequence"/>
</dbReference>
<evidence type="ECO:0000313" key="3">
    <source>
        <dbReference type="Proteomes" id="UP001196413"/>
    </source>
</evidence>
<proteinExistence type="predicted"/>
<accession>A0AAD5QJZ5</accession>
<reference evidence="2" key="1">
    <citation type="submission" date="2021-06" db="EMBL/GenBank/DDBJ databases">
        <title>Parelaphostrongylus tenuis whole genome reference sequence.</title>
        <authorList>
            <person name="Garwood T.J."/>
            <person name="Larsen P.A."/>
            <person name="Fountain-Jones N.M."/>
            <person name="Garbe J.R."/>
            <person name="Macchietto M.G."/>
            <person name="Kania S.A."/>
            <person name="Gerhold R.W."/>
            <person name="Richards J.E."/>
            <person name="Wolf T.M."/>
        </authorList>
    </citation>
    <scope>NUCLEOTIDE SEQUENCE</scope>
    <source>
        <strain evidence="2">MNPRO001-30</strain>
        <tissue evidence="2">Meninges</tissue>
    </source>
</reference>
<keyword evidence="3" id="KW-1185">Reference proteome</keyword>
<organism evidence="2 3">
    <name type="scientific">Parelaphostrongylus tenuis</name>
    <name type="common">Meningeal worm</name>
    <dbReference type="NCBI Taxonomy" id="148309"/>
    <lineage>
        <taxon>Eukaryota</taxon>
        <taxon>Metazoa</taxon>
        <taxon>Ecdysozoa</taxon>
        <taxon>Nematoda</taxon>
        <taxon>Chromadorea</taxon>
        <taxon>Rhabditida</taxon>
        <taxon>Rhabditina</taxon>
        <taxon>Rhabditomorpha</taxon>
        <taxon>Strongyloidea</taxon>
        <taxon>Metastrongylidae</taxon>
        <taxon>Parelaphostrongylus</taxon>
    </lineage>
</organism>
<dbReference type="EMBL" id="JAHQIW010001678">
    <property type="protein sequence ID" value="KAJ1353307.1"/>
    <property type="molecule type" value="Genomic_DNA"/>
</dbReference>
<protein>
    <submittedName>
        <fullName evidence="2">Uncharacterized protein</fullName>
    </submittedName>
</protein>